<feature type="transmembrane region" description="Helical" evidence="5">
    <location>
        <begin position="894"/>
        <end position="916"/>
    </location>
</feature>
<feature type="transmembrane region" description="Helical" evidence="5">
    <location>
        <begin position="379"/>
        <end position="397"/>
    </location>
</feature>
<dbReference type="PROSITE" id="PS50850">
    <property type="entry name" value="MFS"/>
    <property type="match status" value="2"/>
</dbReference>
<proteinExistence type="predicted"/>
<name>A0AA39HT62_9BILA</name>
<feature type="transmembrane region" description="Helical" evidence="5">
    <location>
        <begin position="21"/>
        <end position="41"/>
    </location>
</feature>
<evidence type="ECO:0000256" key="1">
    <source>
        <dbReference type="ARBA" id="ARBA00004141"/>
    </source>
</evidence>
<feature type="transmembrane region" description="Helical" evidence="5">
    <location>
        <begin position="541"/>
        <end position="560"/>
    </location>
</feature>
<dbReference type="InterPro" id="IPR005828">
    <property type="entry name" value="MFS_sugar_transport-like"/>
</dbReference>
<feature type="transmembrane region" description="Helical" evidence="5">
    <location>
        <begin position="717"/>
        <end position="736"/>
    </location>
</feature>
<dbReference type="EMBL" id="JAUCMV010000003">
    <property type="protein sequence ID" value="KAK0411576.1"/>
    <property type="molecule type" value="Genomic_DNA"/>
</dbReference>
<feature type="transmembrane region" description="Helical" evidence="5">
    <location>
        <begin position="194"/>
        <end position="216"/>
    </location>
</feature>
<feature type="transmembrane region" description="Helical" evidence="5">
    <location>
        <begin position="403"/>
        <end position="425"/>
    </location>
</feature>
<feature type="transmembrane region" description="Helical" evidence="5">
    <location>
        <begin position="626"/>
        <end position="646"/>
    </location>
</feature>
<reference evidence="7" key="1">
    <citation type="submission" date="2023-06" db="EMBL/GenBank/DDBJ databases">
        <title>Genomic analysis of the entomopathogenic nematode Steinernema hermaphroditum.</title>
        <authorList>
            <person name="Schwarz E.M."/>
            <person name="Heppert J.K."/>
            <person name="Baniya A."/>
            <person name="Schwartz H.T."/>
            <person name="Tan C.-H."/>
            <person name="Antoshechkin I."/>
            <person name="Sternberg P.W."/>
            <person name="Goodrich-Blair H."/>
            <person name="Dillman A.R."/>
        </authorList>
    </citation>
    <scope>NUCLEOTIDE SEQUENCE</scope>
    <source>
        <strain evidence="7">PS9179</strain>
        <tissue evidence="7">Whole animal</tissue>
    </source>
</reference>
<evidence type="ECO:0000313" key="8">
    <source>
        <dbReference type="Proteomes" id="UP001175271"/>
    </source>
</evidence>
<feature type="domain" description="Major facilitator superfamily (MFS) profile" evidence="6">
    <location>
        <begin position="45"/>
        <end position="491"/>
    </location>
</feature>
<dbReference type="Proteomes" id="UP001175271">
    <property type="component" value="Unassembled WGS sequence"/>
</dbReference>
<dbReference type="GO" id="GO:0022857">
    <property type="term" value="F:transmembrane transporter activity"/>
    <property type="evidence" value="ECO:0007669"/>
    <property type="project" value="InterPro"/>
</dbReference>
<evidence type="ECO:0000256" key="2">
    <source>
        <dbReference type="ARBA" id="ARBA00022692"/>
    </source>
</evidence>
<evidence type="ECO:0000256" key="3">
    <source>
        <dbReference type="ARBA" id="ARBA00022989"/>
    </source>
</evidence>
<keyword evidence="3 5" id="KW-1133">Transmembrane helix</keyword>
<feature type="transmembrane region" description="Helical" evidence="5">
    <location>
        <begin position="445"/>
        <end position="463"/>
    </location>
</feature>
<dbReference type="SUPFAM" id="SSF103473">
    <property type="entry name" value="MFS general substrate transporter"/>
    <property type="match status" value="2"/>
</dbReference>
<dbReference type="GO" id="GO:0016020">
    <property type="term" value="C:membrane"/>
    <property type="evidence" value="ECO:0007669"/>
    <property type="project" value="UniProtKB-SubCell"/>
</dbReference>
<comment type="caution">
    <text evidence="7">The sequence shown here is derived from an EMBL/GenBank/DDBJ whole genome shotgun (WGS) entry which is preliminary data.</text>
</comment>
<feature type="transmembrane region" description="Helical" evidence="5">
    <location>
        <begin position="469"/>
        <end position="487"/>
    </location>
</feature>
<dbReference type="Pfam" id="PF00083">
    <property type="entry name" value="Sugar_tr"/>
    <property type="match status" value="2"/>
</dbReference>
<dbReference type="Gene3D" id="1.20.1250.20">
    <property type="entry name" value="MFS general substrate transporter like domains"/>
    <property type="match status" value="2"/>
</dbReference>
<feature type="transmembrane region" description="Helical" evidence="5">
    <location>
        <begin position="347"/>
        <end position="367"/>
    </location>
</feature>
<keyword evidence="8" id="KW-1185">Reference proteome</keyword>
<keyword evidence="2 5" id="KW-0812">Transmembrane</keyword>
<accession>A0AA39HT62</accession>
<evidence type="ECO:0000256" key="5">
    <source>
        <dbReference type="SAM" id="Phobius"/>
    </source>
</evidence>
<dbReference type="PANTHER" id="PTHR24064">
    <property type="entry name" value="SOLUTE CARRIER FAMILY 22 MEMBER"/>
    <property type="match status" value="1"/>
</dbReference>
<feature type="transmembrane region" description="Helical" evidence="5">
    <location>
        <begin position="867"/>
        <end position="887"/>
    </location>
</feature>
<keyword evidence="4 5" id="KW-0472">Membrane</keyword>
<dbReference type="InterPro" id="IPR036259">
    <property type="entry name" value="MFS_trans_sf"/>
</dbReference>
<feature type="transmembrane region" description="Helical" evidence="5">
    <location>
        <begin position="824"/>
        <end position="847"/>
    </location>
</feature>
<feature type="transmembrane region" description="Helical" evidence="5">
    <location>
        <begin position="138"/>
        <end position="161"/>
    </location>
</feature>
<protein>
    <recommendedName>
        <fullName evidence="6">Major facilitator superfamily (MFS) profile domain-containing protein</fullName>
    </recommendedName>
</protein>
<feature type="transmembrane region" description="Helical" evidence="5">
    <location>
        <begin position="928"/>
        <end position="951"/>
    </location>
</feature>
<organism evidence="7 8">
    <name type="scientific">Steinernema hermaphroditum</name>
    <dbReference type="NCBI Taxonomy" id="289476"/>
    <lineage>
        <taxon>Eukaryota</taxon>
        <taxon>Metazoa</taxon>
        <taxon>Ecdysozoa</taxon>
        <taxon>Nematoda</taxon>
        <taxon>Chromadorea</taxon>
        <taxon>Rhabditida</taxon>
        <taxon>Tylenchina</taxon>
        <taxon>Panagrolaimomorpha</taxon>
        <taxon>Strongyloidoidea</taxon>
        <taxon>Steinernematidae</taxon>
        <taxon>Steinernema</taxon>
    </lineage>
</organism>
<gene>
    <name evidence="7" type="ORF">QR680_005723</name>
</gene>
<evidence type="ECO:0000256" key="4">
    <source>
        <dbReference type="ARBA" id="ARBA00023136"/>
    </source>
</evidence>
<feature type="transmembrane region" description="Helical" evidence="5">
    <location>
        <begin position="987"/>
        <end position="1007"/>
    </location>
</feature>
<feature type="transmembrane region" description="Helical" evidence="5">
    <location>
        <begin position="958"/>
        <end position="981"/>
    </location>
</feature>
<evidence type="ECO:0000259" key="6">
    <source>
        <dbReference type="PROSITE" id="PS50850"/>
    </source>
</evidence>
<dbReference type="AlphaFoldDB" id="A0AA39HT62"/>
<feature type="transmembrane region" description="Helical" evidence="5">
    <location>
        <begin position="167"/>
        <end position="185"/>
    </location>
</feature>
<dbReference type="InterPro" id="IPR020846">
    <property type="entry name" value="MFS_dom"/>
</dbReference>
<feature type="transmembrane region" description="Helical" evidence="5">
    <location>
        <begin position="658"/>
        <end position="681"/>
    </location>
</feature>
<feature type="domain" description="Major facilitator superfamily (MFS) profile" evidence="6">
    <location>
        <begin position="545"/>
        <end position="1011"/>
    </location>
</feature>
<evidence type="ECO:0000313" key="7">
    <source>
        <dbReference type="EMBL" id="KAK0411576.1"/>
    </source>
</evidence>
<feature type="transmembrane region" description="Helical" evidence="5">
    <location>
        <begin position="313"/>
        <end position="335"/>
    </location>
</feature>
<comment type="subcellular location">
    <subcellularLocation>
        <location evidence="1">Membrane</location>
        <topology evidence="1">Multi-pass membrane protein</topology>
    </subcellularLocation>
</comment>
<sequence length="1043" mass="117075">MEDSAERQKAPKANLGDFQKLGWYILFICVAQEFMTLSYLANITFMVYAGFSPTVIGCDETVFNGTELERCEQLRAAQDRSRCAAVVDTQFESINCDFQLLCEDGILVKHSTSIQMVGVMFGSMVFGHFSDNFGRRKVLLVTVAGMFVFSIVSSFASTLLAFNVTRFVLMFFNGGMSSVQLVYVMEMLPKKHRLWIVTLVTTSPNYIIFAGMAFFTGDWRNLSRATSLLASLPAFVVVLFAHESPRWLVQKGRLEEAREVLVAVDRLNGTLTSQRLAEMEDILEKERTFFETQKHRQRYSFAHLFYTWKFTRYILTLSFALFSASITSYGLLFNMDKLSGSIYINSVFYGAFRYAMNILTGLVDYFGGRRSGRKVIHNVSLLYILLALGSVFLASALQVHNEWLTRVANLTAAAMCSQLFLSVIISANELFPTAIRNIAASFTSFVNRIGTVVAPHFFYTAIIWPPLPYLILIGIAVIDLISFSLVLPETKGTHMVDHMPRPEERIFAKKRKTTVTTGMEDEEVQPVAKAPKANLGDFQKLGWYICLLCAVQEFLILSQLSNMTYMIYAGYSPSVQSCGTTGFSGSDRERCVQLRSARNSSDCEVSLEAQFQSVNYEFNLVCEDGILVKNSISLQMFGVMVGALLFGQLSDLFGRKRVLIVCLLGMFSCSMASSFVSSFAAFNVARFFVMVFTGGQSSVQHVFIMENLPKKHRVWTVTLFSYSPNYIIFSAIAYFAGDWRRLSRYSSIVANIPAILLLCLAHESPRWFVQKGCIEDARRTLVSIDRLNGTLTEKRLAELDDVLEKERTVFENQRKKKRYSFIHLFYTWKLSGYIITLSFALMSASMISYALMFNMDKLSGSIYLNSVYFGVFRYAMNLLVGLTDVFVPRAGRKLVHNVSMGFIFVALLSVFVSTVLQSEEAAWITRLATLSAAAMCSQLFLVSGIAAAELFPTAVRNLAVSFTAILNRAGSIVAPHLFYTALLWKPLPYAIMLAIIVVELSSFNLAIPETKGTHMVDHMPGPEERIFAKKRKTTATTGLLENA</sequence>